<reference evidence="9 10" key="1">
    <citation type="submission" date="2018-06" db="EMBL/GenBank/DDBJ databases">
        <title>Comparative genomics reveals the genomic features of Rhizophagus irregularis, R. cerebriforme, R. diaphanum and Gigaspora rosea, and their symbiotic lifestyle signature.</title>
        <authorList>
            <person name="Morin E."/>
            <person name="San Clemente H."/>
            <person name="Chen E.C.H."/>
            <person name="De La Providencia I."/>
            <person name="Hainaut M."/>
            <person name="Kuo A."/>
            <person name="Kohler A."/>
            <person name="Murat C."/>
            <person name="Tang N."/>
            <person name="Roy S."/>
            <person name="Loubradou J."/>
            <person name="Henrissat B."/>
            <person name="Grigoriev I.V."/>
            <person name="Corradi N."/>
            <person name="Roux C."/>
            <person name="Martin F.M."/>
        </authorList>
    </citation>
    <scope>NUCLEOTIDE SEQUENCE [LARGE SCALE GENOMIC DNA]</scope>
    <source>
        <strain evidence="9 10">DAOM 194757</strain>
    </source>
</reference>
<keyword evidence="2 7" id="KW-0812">Transmembrane</keyword>
<keyword evidence="3" id="KW-0677">Repeat</keyword>
<evidence type="ECO:0000256" key="6">
    <source>
        <dbReference type="SAM" id="Coils"/>
    </source>
</evidence>
<evidence type="ECO:0000313" key="10">
    <source>
        <dbReference type="Proteomes" id="UP000266673"/>
    </source>
</evidence>
<evidence type="ECO:0000259" key="8">
    <source>
        <dbReference type="Pfam" id="PF00520"/>
    </source>
</evidence>
<keyword evidence="10" id="KW-1185">Reference proteome</keyword>
<evidence type="ECO:0000256" key="2">
    <source>
        <dbReference type="ARBA" id="ARBA00022692"/>
    </source>
</evidence>
<organism evidence="9 10">
    <name type="scientific">Gigaspora rosea</name>
    <dbReference type="NCBI Taxonomy" id="44941"/>
    <lineage>
        <taxon>Eukaryota</taxon>
        <taxon>Fungi</taxon>
        <taxon>Fungi incertae sedis</taxon>
        <taxon>Mucoromycota</taxon>
        <taxon>Glomeromycotina</taxon>
        <taxon>Glomeromycetes</taxon>
        <taxon>Diversisporales</taxon>
        <taxon>Gigasporaceae</taxon>
        <taxon>Gigaspora</taxon>
    </lineage>
</organism>
<feature type="coiled-coil region" evidence="6">
    <location>
        <begin position="914"/>
        <end position="955"/>
    </location>
</feature>
<protein>
    <recommendedName>
        <fullName evidence="8">Ion transport domain-containing protein</fullName>
    </recommendedName>
</protein>
<dbReference type="STRING" id="44941.A0A397WBN7"/>
<keyword evidence="5 7" id="KW-0472">Membrane</keyword>
<dbReference type="GO" id="GO:0005262">
    <property type="term" value="F:calcium channel activity"/>
    <property type="evidence" value="ECO:0007669"/>
    <property type="project" value="TreeGrafter"/>
</dbReference>
<dbReference type="Pfam" id="PF00520">
    <property type="entry name" value="Ion_trans"/>
    <property type="match status" value="1"/>
</dbReference>
<evidence type="ECO:0000313" key="9">
    <source>
        <dbReference type="EMBL" id="RIB30203.1"/>
    </source>
</evidence>
<dbReference type="InterPro" id="IPR024862">
    <property type="entry name" value="TRPV"/>
</dbReference>
<feature type="transmembrane region" description="Helical" evidence="7">
    <location>
        <begin position="743"/>
        <end position="764"/>
    </location>
</feature>
<gene>
    <name evidence="9" type="ORF">C2G38_506379</name>
</gene>
<evidence type="ECO:0000256" key="3">
    <source>
        <dbReference type="ARBA" id="ARBA00022737"/>
    </source>
</evidence>
<dbReference type="GO" id="GO:0098703">
    <property type="term" value="P:calcium ion import across plasma membrane"/>
    <property type="evidence" value="ECO:0007669"/>
    <property type="project" value="TreeGrafter"/>
</dbReference>
<accession>A0A397WBN7</accession>
<sequence length="956" mass="113394">MKNGDVIMIDLGTSSVHILTPKKTQIKIGKKTIEFFQLIYKSAMSFKRSFNTKVFVTPNEKLLIYDKSRFGSGNITKWDLKTSLFEAHFFLSNVFEVHDVKLNYNESLLLVYTTKYTEKKDKKEKNVIVYLANNGMKLVTYKYLETTIIDVFDIIASEFGERLLIISHDDKSTNYNLLDPYIYAEPIAADKLFEISSFDFKRQWIVTSDRIIGFIDEKLSIKKLIPEDSKHWIEYLRKELKDYNSIIIPSGGKKVGIMIKNIINDSNTLTSNKFDNLTNRNLVEWTLTCDSRKTFLKAKSPDNSGERDIIWKNKQFLMQCECLDNDDLIMITRLDNDIINVFIWTFKETIKLIYYYSYEGKNKQEVFNENTFTDRFLPPPHFTIRSFRHIFEDQEANKFFEELLKTYVKEEFYLIIYGNDLMKKMVDNNETKLMERLYKRIFEINFKEKDPNIQLFSIISQSITKLSRENSMFVTDFMSEISFFITSDQILEQGTSENHLHHTGFYNRLSTSFFTFKYKFFAPLEIYMQKLSKIYFLKIIRDFYKKHFVNYKHFVILTFPLTKFVNYPREYNFWKELLIPEPSCFAESTDSEFYKTWNGEALLKFKWNTFGRKYYFLTWAIYTVFLCSFVIVTTLSNSISWNYKQFFLIITIIIGSCHLFHEFRQFIYSPLNYLSSIWNYIDLGAIISTIVISIQWLNYGTVSSGAITFSVLLLELKFIVFFRAIPFFGIYIAMIMNTVDKVLSFLIIFGLIIFVFAHSLHLLLRSMFEPFQDQDTNIFEQFGSAILASYYIMITGDSTPLSSWISREDIITMLFMIVFSFLVTIYLMNLFIGILSNLVGDTEDNQVAYMKLKKEIIEEIELFCLLPHQRRKYNWFPDTFNYIVHVNELIRKIESDEQKLSKKLYISPSLLDMIKRESNNEIQENDKINKLQKEMEEIKRILNEIRNNKIENKTEN</sequence>
<evidence type="ECO:0000256" key="7">
    <source>
        <dbReference type="SAM" id="Phobius"/>
    </source>
</evidence>
<keyword evidence="4 7" id="KW-1133">Transmembrane helix</keyword>
<dbReference type="AlphaFoldDB" id="A0A397WBN7"/>
<feature type="transmembrane region" description="Helical" evidence="7">
    <location>
        <begin position="641"/>
        <end position="660"/>
    </location>
</feature>
<comment type="caution">
    <text evidence="9">The sequence shown here is derived from an EMBL/GenBank/DDBJ whole genome shotgun (WGS) entry which is preliminary data.</text>
</comment>
<feature type="domain" description="Ion transport" evidence="8">
    <location>
        <begin position="615"/>
        <end position="843"/>
    </location>
</feature>
<evidence type="ECO:0000256" key="5">
    <source>
        <dbReference type="ARBA" id="ARBA00023136"/>
    </source>
</evidence>
<dbReference type="OrthoDB" id="2410882at2759"/>
<feature type="transmembrane region" description="Helical" evidence="7">
    <location>
        <begin position="718"/>
        <end position="736"/>
    </location>
</feature>
<feature type="transmembrane region" description="Helical" evidence="7">
    <location>
        <begin position="680"/>
        <end position="698"/>
    </location>
</feature>
<evidence type="ECO:0000256" key="1">
    <source>
        <dbReference type="ARBA" id="ARBA00004141"/>
    </source>
</evidence>
<dbReference type="InterPro" id="IPR005821">
    <property type="entry name" value="Ion_trans_dom"/>
</dbReference>
<dbReference type="GO" id="GO:0005886">
    <property type="term" value="C:plasma membrane"/>
    <property type="evidence" value="ECO:0007669"/>
    <property type="project" value="TreeGrafter"/>
</dbReference>
<dbReference type="Gene3D" id="1.10.287.70">
    <property type="match status" value="1"/>
</dbReference>
<dbReference type="Proteomes" id="UP000266673">
    <property type="component" value="Unassembled WGS sequence"/>
</dbReference>
<feature type="transmembrane region" description="Helical" evidence="7">
    <location>
        <begin position="614"/>
        <end position="635"/>
    </location>
</feature>
<dbReference type="PANTHER" id="PTHR10582:SF2">
    <property type="entry name" value="INACTIVE"/>
    <property type="match status" value="1"/>
</dbReference>
<comment type="subcellular location">
    <subcellularLocation>
        <location evidence="1">Membrane</location>
        <topology evidence="1">Multi-pass membrane protein</topology>
    </subcellularLocation>
</comment>
<proteinExistence type="predicted"/>
<feature type="transmembrane region" description="Helical" evidence="7">
    <location>
        <begin position="810"/>
        <end position="832"/>
    </location>
</feature>
<dbReference type="PANTHER" id="PTHR10582">
    <property type="entry name" value="TRANSIENT RECEPTOR POTENTIAL ION CHANNEL PROTEIN"/>
    <property type="match status" value="1"/>
</dbReference>
<evidence type="ECO:0000256" key="4">
    <source>
        <dbReference type="ARBA" id="ARBA00022989"/>
    </source>
</evidence>
<name>A0A397WBN7_9GLOM</name>
<dbReference type="EMBL" id="QKWP01000018">
    <property type="protein sequence ID" value="RIB30203.1"/>
    <property type="molecule type" value="Genomic_DNA"/>
</dbReference>
<keyword evidence="6" id="KW-0175">Coiled coil</keyword>